<protein>
    <submittedName>
        <fullName evidence="1">Uncharacterized protein</fullName>
    </submittedName>
</protein>
<evidence type="ECO:0000313" key="1">
    <source>
        <dbReference type="EMBL" id="KAK9113208.1"/>
    </source>
</evidence>
<proteinExistence type="predicted"/>
<organism evidence="1 2">
    <name type="scientific">Stephania cephalantha</name>
    <dbReference type="NCBI Taxonomy" id="152367"/>
    <lineage>
        <taxon>Eukaryota</taxon>
        <taxon>Viridiplantae</taxon>
        <taxon>Streptophyta</taxon>
        <taxon>Embryophyta</taxon>
        <taxon>Tracheophyta</taxon>
        <taxon>Spermatophyta</taxon>
        <taxon>Magnoliopsida</taxon>
        <taxon>Ranunculales</taxon>
        <taxon>Menispermaceae</taxon>
        <taxon>Menispermoideae</taxon>
        <taxon>Cissampelideae</taxon>
        <taxon>Stephania</taxon>
    </lineage>
</organism>
<gene>
    <name evidence="1" type="ORF">Scep_020727</name>
</gene>
<dbReference type="PANTHER" id="PTHR34724:SF2">
    <property type="entry name" value="OS12G0596101 PROTEIN"/>
    <property type="match status" value="1"/>
</dbReference>
<keyword evidence="2" id="KW-1185">Reference proteome</keyword>
<dbReference type="EMBL" id="JBBNAG010000008">
    <property type="protein sequence ID" value="KAK9113208.1"/>
    <property type="molecule type" value="Genomic_DNA"/>
</dbReference>
<dbReference type="Proteomes" id="UP001419268">
    <property type="component" value="Unassembled WGS sequence"/>
</dbReference>
<accession>A0AAP0IDP7</accession>
<dbReference type="PANTHER" id="PTHR34724">
    <property type="entry name" value="OS12G0596101 PROTEIN"/>
    <property type="match status" value="1"/>
</dbReference>
<comment type="caution">
    <text evidence="1">The sequence shown here is derived from an EMBL/GenBank/DDBJ whole genome shotgun (WGS) entry which is preliminary data.</text>
</comment>
<dbReference type="AlphaFoldDB" id="A0AAP0IDP7"/>
<reference evidence="1 2" key="1">
    <citation type="submission" date="2024-01" db="EMBL/GenBank/DDBJ databases">
        <title>Genome assemblies of Stephania.</title>
        <authorList>
            <person name="Yang L."/>
        </authorList>
    </citation>
    <scope>NUCLEOTIDE SEQUENCE [LARGE SCALE GENOMIC DNA]</scope>
    <source>
        <strain evidence="1">JXDWG</strain>
        <tissue evidence="1">Leaf</tissue>
    </source>
</reference>
<evidence type="ECO:0000313" key="2">
    <source>
        <dbReference type="Proteomes" id="UP001419268"/>
    </source>
</evidence>
<sequence>MCFKVPCPRCRKFTWSGCGKHVQSVYDNIEEGKHCMCQAWPGIVIPSVTQTTDLLNQQPPVATASSNGEHIHMHFHTLFSV</sequence>
<name>A0AAP0IDP7_9MAGN</name>